<dbReference type="Proteomes" id="UP000693981">
    <property type="component" value="Unassembled WGS sequence"/>
</dbReference>
<feature type="transmembrane region" description="Helical" evidence="6">
    <location>
        <begin position="1159"/>
        <end position="1177"/>
    </location>
</feature>
<feature type="transmembrane region" description="Helical" evidence="6">
    <location>
        <begin position="430"/>
        <end position="447"/>
    </location>
</feature>
<accession>A0A8T1VXR1</accession>
<organism evidence="8 9">
    <name type="scientific">Phytophthora boehmeriae</name>
    <dbReference type="NCBI Taxonomy" id="109152"/>
    <lineage>
        <taxon>Eukaryota</taxon>
        <taxon>Sar</taxon>
        <taxon>Stramenopiles</taxon>
        <taxon>Oomycota</taxon>
        <taxon>Peronosporomycetes</taxon>
        <taxon>Peronosporales</taxon>
        <taxon>Peronosporaceae</taxon>
        <taxon>Phytophthora</taxon>
    </lineage>
</organism>
<dbReference type="GO" id="GO:0016887">
    <property type="term" value="F:ATP hydrolysis activity"/>
    <property type="evidence" value="ECO:0007669"/>
    <property type="project" value="InterPro"/>
</dbReference>
<comment type="subcellular location">
    <subcellularLocation>
        <location evidence="1">Membrane</location>
        <topology evidence="1">Multi-pass membrane protein</topology>
    </subcellularLocation>
</comment>
<protein>
    <recommendedName>
        <fullName evidence="7">ABC transporter domain-containing protein</fullName>
    </recommendedName>
</protein>
<dbReference type="InterPro" id="IPR003439">
    <property type="entry name" value="ABC_transporter-like_ATP-bd"/>
</dbReference>
<evidence type="ECO:0000256" key="1">
    <source>
        <dbReference type="ARBA" id="ARBA00004141"/>
    </source>
</evidence>
<feature type="domain" description="ABC transporter" evidence="7">
    <location>
        <begin position="736"/>
        <end position="977"/>
    </location>
</feature>
<feature type="domain" description="ABC transporter" evidence="7">
    <location>
        <begin position="54"/>
        <end position="326"/>
    </location>
</feature>
<dbReference type="FunFam" id="3.40.50.300:FF:000289">
    <property type="entry name" value="ABC transporter G family member 31"/>
    <property type="match status" value="1"/>
</dbReference>
<dbReference type="SMART" id="SM00382">
    <property type="entry name" value="AAA"/>
    <property type="match status" value="2"/>
</dbReference>
<feature type="transmembrane region" description="Helical" evidence="6">
    <location>
        <begin position="1189"/>
        <end position="1207"/>
    </location>
</feature>
<evidence type="ECO:0000256" key="6">
    <source>
        <dbReference type="SAM" id="Phobius"/>
    </source>
</evidence>
<keyword evidence="5 6" id="KW-0472">Membrane</keyword>
<dbReference type="PROSITE" id="PS00211">
    <property type="entry name" value="ABC_TRANSPORTER_1"/>
    <property type="match status" value="1"/>
</dbReference>
<evidence type="ECO:0000256" key="3">
    <source>
        <dbReference type="ARBA" id="ARBA00022692"/>
    </source>
</evidence>
<dbReference type="EMBL" id="JAGDFL010000521">
    <property type="protein sequence ID" value="KAG7386242.1"/>
    <property type="molecule type" value="Genomic_DNA"/>
</dbReference>
<feature type="transmembrane region" description="Helical" evidence="6">
    <location>
        <begin position="1049"/>
        <end position="1067"/>
    </location>
</feature>
<dbReference type="GO" id="GO:0016020">
    <property type="term" value="C:membrane"/>
    <property type="evidence" value="ECO:0007669"/>
    <property type="project" value="UniProtKB-SubCell"/>
</dbReference>
<dbReference type="PROSITE" id="PS50893">
    <property type="entry name" value="ABC_TRANSPORTER_2"/>
    <property type="match status" value="2"/>
</dbReference>
<dbReference type="Pfam" id="PF19055">
    <property type="entry name" value="ABC2_membrane_7"/>
    <property type="match status" value="1"/>
</dbReference>
<evidence type="ECO:0000256" key="4">
    <source>
        <dbReference type="ARBA" id="ARBA00022989"/>
    </source>
</evidence>
<keyword evidence="4 6" id="KW-1133">Transmembrane helix</keyword>
<sequence length="1329" mass="149217">MAQGPHALLKEVSTKMETALGRALPQLEIRFENLTLGADMVAVDEDSPKPELPTITNHVKKRYSGCCTKKTVARRQILKGISGVFKPGTMTLVLGQPGSGKSALLKVVSGRFPMDQNVVLEGSVTYNGLPREKILDRLPQFVSYVPQTDKHFPMLSVRETLAFAHTFSGGGLSERHFCRGTLEENQLAIEAVRAMNDNQPDIVTQQLGLQSCQDTVVGDSMLRGISGGEKKRVTMAEMAFGNNFACMMDEISTGLDSAATFDIINTQRSIAQKFRKTVVISLLQPAPEVFALFDNVLLLSDGEVLYHGPREQVAEYFKDLGFVCPPSRDVADFLVDLSTDEQYKYQANLRSKKHPRLPSEFAEIFARSAIHDAMLNDLHAPLEPNLLKDVEEHLNPMPEFHQTFWASTLTLMRRQLMVTGRNKAFLRGKAVLIIFMGLLYSSVFYQFDFEEVQVVMGIIFFSVMYLALAQTPMLPVYFAARDVFYKQRRANFYRTSSYVVSMSVSQIPITMVESLVFGTFVYWMCGFVESAGAYILFEVLLFLTNLAFSAFFFYISCVTVDVHVAKPLAMVSLLISILFSGFVVTRTQLPGWFVWIYWIDPISWGLRSLAVSQYRHDTFDQCVVTEGGTDYCTTYGMNMGEYYLNLYDIQTEREWIVYGVVFNVVVYFLFMLLAYNALEFKRVEAPTNLVSPKKEPTNNYVEVITPKPCAGEAKLLSEEMVLTVARREKNFVPVTVAFQDLWYTVADPKAKQESIELLKGVSGFALPGKMTALMGATGAGKTTLMDVIAGRKTGGKVRGKILLNGFPATDLAIRRCTGYCEQMDIHVDSATIREALTFSAFLRQGSDISAAMKYDSVDECLELLELDSIADRCVRGCSVEQLKRLTIGVELAAQPSVIFLDEPTSGLDARAAKVIMDGVRKVANTGRTILCTIHQPSTEVFALFDSLLLLKKEVPKLQDGYNPATWMLEVIGAGVDHSVDIDVDFAEVFKLSSLKAVLDENLRKEGVAFLENGQQLSFANKRAASNFTQGYMVMQRFFRMYWRVPTYNWTRMVVYVFMGFLFGLVFVDASYTSYQEVNSGLGMLFCTTAFLGIVSLNSAVPVASEERAPFYRERASQTYNSFWYFLGFTVVEIPYVAVSSLLFTVICLPLSGFTDVGDLAFYWLNMTLHVLCQIYLGQLLSFAMPSVEVAALLGVLFNSIFVLFMGFNPPASTISHGYKWLFDITPQRYSFMLFSALLFGNCPDEDYLQVMTSLESNTELDMTQFPPGCQLLENAPQSVGNIPIRAYLDNVFDVRHDDIHYYMFINIMMILALRFLALLSLRFVNHQKK</sequence>
<comment type="caution">
    <text evidence="8">The sequence shown here is derived from an EMBL/GenBank/DDBJ whole genome shotgun (WGS) entry which is preliminary data.</text>
</comment>
<dbReference type="InterPro" id="IPR043926">
    <property type="entry name" value="ABCG_dom"/>
</dbReference>
<proteinExistence type="predicted"/>
<dbReference type="InterPro" id="IPR003593">
    <property type="entry name" value="AAA+_ATPase"/>
</dbReference>
<keyword evidence="3 6" id="KW-0812">Transmembrane</keyword>
<gene>
    <name evidence="8" type="ORF">PHYBOEH_008759</name>
</gene>
<feature type="transmembrane region" description="Helical" evidence="6">
    <location>
        <begin position="1299"/>
        <end position="1321"/>
    </location>
</feature>
<feature type="transmembrane region" description="Helical" evidence="6">
    <location>
        <begin position="535"/>
        <end position="555"/>
    </location>
</feature>
<keyword evidence="2" id="KW-0813">Transport</keyword>
<dbReference type="FunFam" id="3.40.50.300:FF:000528">
    <property type="entry name" value="ABC transporter G family member 31"/>
    <property type="match status" value="1"/>
</dbReference>
<dbReference type="OrthoDB" id="109711at2759"/>
<reference evidence="8" key="1">
    <citation type="submission" date="2021-02" db="EMBL/GenBank/DDBJ databases">
        <authorList>
            <person name="Palmer J.M."/>
        </authorList>
    </citation>
    <scope>NUCLEOTIDE SEQUENCE</scope>
    <source>
        <strain evidence="8">SCRP23</strain>
    </source>
</reference>
<dbReference type="InterPro" id="IPR017871">
    <property type="entry name" value="ABC_transporter-like_CS"/>
</dbReference>
<feature type="transmembrane region" description="Helical" evidence="6">
    <location>
        <begin position="498"/>
        <end position="523"/>
    </location>
</feature>
<evidence type="ECO:0000313" key="9">
    <source>
        <dbReference type="Proteomes" id="UP000693981"/>
    </source>
</evidence>
<evidence type="ECO:0000259" key="7">
    <source>
        <dbReference type="PROSITE" id="PS50893"/>
    </source>
</evidence>
<evidence type="ECO:0000256" key="5">
    <source>
        <dbReference type="ARBA" id="ARBA00023136"/>
    </source>
</evidence>
<feature type="transmembrane region" description="Helical" evidence="6">
    <location>
        <begin position="453"/>
        <end position="478"/>
    </location>
</feature>
<feature type="transmembrane region" description="Helical" evidence="6">
    <location>
        <begin position="567"/>
        <end position="585"/>
    </location>
</feature>
<dbReference type="Pfam" id="PF00005">
    <property type="entry name" value="ABC_tran"/>
    <property type="match status" value="2"/>
</dbReference>
<dbReference type="GO" id="GO:0140359">
    <property type="term" value="F:ABC-type transporter activity"/>
    <property type="evidence" value="ECO:0007669"/>
    <property type="project" value="InterPro"/>
</dbReference>
<feature type="transmembrane region" description="Helical" evidence="6">
    <location>
        <begin position="655"/>
        <end position="675"/>
    </location>
</feature>
<feature type="transmembrane region" description="Helical" evidence="6">
    <location>
        <begin position="1079"/>
        <end position="1100"/>
    </location>
</feature>
<name>A0A8T1VXR1_9STRA</name>
<feature type="transmembrane region" description="Helical" evidence="6">
    <location>
        <begin position="1121"/>
        <end position="1153"/>
    </location>
</feature>
<dbReference type="Pfam" id="PF01061">
    <property type="entry name" value="ABC2_membrane"/>
    <property type="match status" value="2"/>
</dbReference>
<evidence type="ECO:0000256" key="2">
    <source>
        <dbReference type="ARBA" id="ARBA00022448"/>
    </source>
</evidence>
<keyword evidence="9" id="KW-1185">Reference proteome</keyword>
<dbReference type="PANTHER" id="PTHR19241">
    <property type="entry name" value="ATP-BINDING CASSETTE TRANSPORTER"/>
    <property type="match status" value="1"/>
</dbReference>
<dbReference type="GO" id="GO:0005524">
    <property type="term" value="F:ATP binding"/>
    <property type="evidence" value="ECO:0007669"/>
    <property type="project" value="InterPro"/>
</dbReference>
<evidence type="ECO:0000313" key="8">
    <source>
        <dbReference type="EMBL" id="KAG7386242.1"/>
    </source>
</evidence>
<dbReference type="InterPro" id="IPR013525">
    <property type="entry name" value="ABC2_TM"/>
</dbReference>